<evidence type="ECO:0000256" key="10">
    <source>
        <dbReference type="ARBA" id="ARBA00022840"/>
    </source>
</evidence>
<dbReference type="SUPFAM" id="SSF55785">
    <property type="entry name" value="PYP-like sensor domain (PAS domain)"/>
    <property type="match status" value="2"/>
</dbReference>
<dbReference type="InterPro" id="IPR004358">
    <property type="entry name" value="Sig_transdc_His_kin-like_C"/>
</dbReference>
<dbReference type="PROSITE" id="PS50113">
    <property type="entry name" value="PAC"/>
    <property type="match status" value="1"/>
</dbReference>
<dbReference type="CDD" id="cd00082">
    <property type="entry name" value="HisKA"/>
    <property type="match status" value="1"/>
</dbReference>
<dbReference type="InterPro" id="IPR036097">
    <property type="entry name" value="HisK_dim/P_sf"/>
</dbReference>
<dbReference type="InterPro" id="IPR003661">
    <property type="entry name" value="HisK_dim/P_dom"/>
</dbReference>
<dbReference type="PROSITE" id="PS50109">
    <property type="entry name" value="HIS_KIN"/>
    <property type="match status" value="1"/>
</dbReference>
<evidence type="ECO:0000313" key="22">
    <source>
        <dbReference type="Proteomes" id="UP001222087"/>
    </source>
</evidence>
<dbReference type="SMART" id="SM00388">
    <property type="entry name" value="HisKA"/>
    <property type="match status" value="1"/>
</dbReference>
<dbReference type="Pfam" id="PF00072">
    <property type="entry name" value="Response_reg"/>
    <property type="match status" value="1"/>
</dbReference>
<dbReference type="CDD" id="cd16922">
    <property type="entry name" value="HATPase_EvgS-ArcB-TorS-like"/>
    <property type="match status" value="1"/>
</dbReference>
<comment type="catalytic activity">
    <reaction evidence="1">
        <text>ATP + protein L-histidine = ADP + protein N-phospho-L-histidine.</text>
        <dbReference type="EC" id="2.7.13.3"/>
    </reaction>
</comment>
<keyword evidence="13" id="KW-0472">Membrane</keyword>
<dbReference type="CDD" id="cd00130">
    <property type="entry name" value="PAS"/>
    <property type="match status" value="1"/>
</dbReference>
<dbReference type="PROSITE" id="PS50112">
    <property type="entry name" value="PAS"/>
    <property type="match status" value="1"/>
</dbReference>
<evidence type="ECO:0000256" key="12">
    <source>
        <dbReference type="ARBA" id="ARBA00023012"/>
    </source>
</evidence>
<dbReference type="PRINTS" id="PR00344">
    <property type="entry name" value="BCTRLSENSOR"/>
</dbReference>
<feature type="domain" description="PAS" evidence="18">
    <location>
        <begin position="10"/>
        <end position="55"/>
    </location>
</feature>
<evidence type="ECO:0000256" key="6">
    <source>
        <dbReference type="ARBA" id="ARBA00022553"/>
    </source>
</evidence>
<keyword evidence="12" id="KW-0902">Two-component regulatory system</keyword>
<keyword evidence="4" id="KW-1003">Cell membrane</keyword>
<keyword evidence="8" id="KW-0812">Transmembrane</keyword>
<dbReference type="InterPro" id="IPR036890">
    <property type="entry name" value="HATPase_C_sf"/>
</dbReference>
<evidence type="ECO:0000256" key="14">
    <source>
        <dbReference type="PROSITE-ProRule" id="PRU00110"/>
    </source>
</evidence>
<evidence type="ECO:0000256" key="7">
    <source>
        <dbReference type="ARBA" id="ARBA00022679"/>
    </source>
</evidence>
<reference evidence="21 22" key="1">
    <citation type="submission" date="2023-02" db="EMBL/GenBank/DDBJ databases">
        <title>Genome Sequence of L. cardiaca H63T.</title>
        <authorList>
            <person name="Lopez A.E."/>
            <person name="Cianciotto N.P."/>
        </authorList>
    </citation>
    <scope>NUCLEOTIDE SEQUENCE [LARGE SCALE GENOMIC DNA]</scope>
    <source>
        <strain evidence="21 22">H63</strain>
    </source>
</reference>
<dbReference type="InterPro" id="IPR005467">
    <property type="entry name" value="His_kinase_dom"/>
</dbReference>
<dbReference type="EC" id="2.7.13.3" evidence="3"/>
<evidence type="ECO:0000259" key="16">
    <source>
        <dbReference type="PROSITE" id="PS50109"/>
    </source>
</evidence>
<evidence type="ECO:0000256" key="5">
    <source>
        <dbReference type="ARBA" id="ARBA00022519"/>
    </source>
</evidence>
<dbReference type="CDD" id="cd00088">
    <property type="entry name" value="HPT"/>
    <property type="match status" value="1"/>
</dbReference>
<dbReference type="InterPro" id="IPR008207">
    <property type="entry name" value="Sig_transdc_His_kin_Hpt_dom"/>
</dbReference>
<dbReference type="SMART" id="SM00387">
    <property type="entry name" value="HATPase_c"/>
    <property type="match status" value="1"/>
</dbReference>
<feature type="modified residue" description="Phosphohistidine" evidence="14">
    <location>
        <position position="728"/>
    </location>
</feature>
<evidence type="ECO:0000256" key="9">
    <source>
        <dbReference type="ARBA" id="ARBA00022777"/>
    </source>
</evidence>
<dbReference type="Pfam" id="PF02518">
    <property type="entry name" value="HATPase_c"/>
    <property type="match status" value="1"/>
</dbReference>
<dbReference type="Gene3D" id="3.40.50.2300">
    <property type="match status" value="1"/>
</dbReference>
<dbReference type="SUPFAM" id="SSF55874">
    <property type="entry name" value="ATPase domain of HSP90 chaperone/DNA topoisomerase II/histidine kinase"/>
    <property type="match status" value="1"/>
</dbReference>
<dbReference type="SUPFAM" id="SSF47226">
    <property type="entry name" value="Histidine-containing phosphotransfer domain, HPT domain"/>
    <property type="match status" value="1"/>
</dbReference>
<dbReference type="InterPro" id="IPR011006">
    <property type="entry name" value="CheY-like_superfamily"/>
</dbReference>
<feature type="domain" description="Histidine kinase" evidence="16">
    <location>
        <begin position="273"/>
        <end position="495"/>
    </location>
</feature>
<accession>A0ABY8AW14</accession>
<dbReference type="GO" id="GO:0005524">
    <property type="term" value="F:ATP binding"/>
    <property type="evidence" value="ECO:0007669"/>
    <property type="project" value="UniProtKB-KW"/>
</dbReference>
<feature type="domain" description="PAC" evidence="19">
    <location>
        <begin position="200"/>
        <end position="255"/>
    </location>
</feature>
<dbReference type="Gene3D" id="3.30.450.20">
    <property type="entry name" value="PAS domain"/>
    <property type="match status" value="2"/>
</dbReference>
<dbReference type="Pfam" id="PF00989">
    <property type="entry name" value="PAS"/>
    <property type="match status" value="1"/>
</dbReference>
<keyword evidence="11" id="KW-1133">Transmembrane helix</keyword>
<evidence type="ECO:0000313" key="21">
    <source>
        <dbReference type="EMBL" id="WED43929.1"/>
    </source>
</evidence>
<dbReference type="InterPro" id="IPR003594">
    <property type="entry name" value="HATPase_dom"/>
</dbReference>
<evidence type="ECO:0000256" key="15">
    <source>
        <dbReference type="PROSITE-ProRule" id="PRU00169"/>
    </source>
</evidence>
<evidence type="ECO:0000259" key="19">
    <source>
        <dbReference type="PROSITE" id="PS50113"/>
    </source>
</evidence>
<gene>
    <name evidence="21" type="ORF">PXX05_03860</name>
</gene>
<organism evidence="21 22">
    <name type="scientific">Legionella cardiaca</name>
    <dbReference type="NCBI Taxonomy" id="1071983"/>
    <lineage>
        <taxon>Bacteria</taxon>
        <taxon>Pseudomonadati</taxon>
        <taxon>Pseudomonadota</taxon>
        <taxon>Gammaproteobacteria</taxon>
        <taxon>Legionellales</taxon>
        <taxon>Legionellaceae</taxon>
        <taxon>Legionella</taxon>
    </lineage>
</organism>
<feature type="modified residue" description="4-aspartylphosphate" evidence="15">
    <location>
        <position position="573"/>
    </location>
</feature>
<dbReference type="InterPro" id="IPR001789">
    <property type="entry name" value="Sig_transdc_resp-reg_receiver"/>
</dbReference>
<dbReference type="Gene3D" id="1.10.287.130">
    <property type="match status" value="1"/>
</dbReference>
<dbReference type="RefSeq" id="WP_275089743.1">
    <property type="nucleotide sequence ID" value="NZ_CP119078.1"/>
</dbReference>
<dbReference type="SUPFAM" id="SSF52172">
    <property type="entry name" value="CheY-like"/>
    <property type="match status" value="1"/>
</dbReference>
<dbReference type="Pfam" id="PF01627">
    <property type="entry name" value="Hpt"/>
    <property type="match status" value="1"/>
</dbReference>
<name>A0ABY8AW14_9GAMM</name>
<dbReference type="SMART" id="SM00091">
    <property type="entry name" value="PAS"/>
    <property type="match status" value="1"/>
</dbReference>
<dbReference type="NCBIfam" id="TIGR00229">
    <property type="entry name" value="sensory_box"/>
    <property type="match status" value="2"/>
</dbReference>
<keyword evidence="9" id="KW-0418">Kinase</keyword>
<dbReference type="Pfam" id="PF08448">
    <property type="entry name" value="PAS_4"/>
    <property type="match status" value="1"/>
</dbReference>
<evidence type="ECO:0000259" key="18">
    <source>
        <dbReference type="PROSITE" id="PS50112"/>
    </source>
</evidence>
<dbReference type="InterPro" id="IPR013767">
    <property type="entry name" value="PAS_fold"/>
</dbReference>
<evidence type="ECO:0000256" key="1">
    <source>
        <dbReference type="ARBA" id="ARBA00000085"/>
    </source>
</evidence>
<evidence type="ECO:0000256" key="13">
    <source>
        <dbReference type="ARBA" id="ARBA00023136"/>
    </source>
</evidence>
<dbReference type="PROSITE" id="PS50894">
    <property type="entry name" value="HPT"/>
    <property type="match status" value="1"/>
</dbReference>
<feature type="domain" description="Response regulatory" evidence="17">
    <location>
        <begin position="524"/>
        <end position="643"/>
    </location>
</feature>
<comment type="subcellular location">
    <subcellularLocation>
        <location evidence="2">Cell inner membrane</location>
        <topology evidence="2">Multi-pass membrane protein</topology>
    </subcellularLocation>
</comment>
<dbReference type="InterPro" id="IPR013656">
    <property type="entry name" value="PAS_4"/>
</dbReference>
<feature type="domain" description="HPt" evidence="20">
    <location>
        <begin position="689"/>
        <end position="782"/>
    </location>
</feature>
<evidence type="ECO:0000256" key="4">
    <source>
        <dbReference type="ARBA" id="ARBA00022475"/>
    </source>
</evidence>
<keyword evidence="22" id="KW-1185">Reference proteome</keyword>
<dbReference type="SUPFAM" id="SSF47384">
    <property type="entry name" value="Homodimeric domain of signal transducing histidine kinase"/>
    <property type="match status" value="1"/>
</dbReference>
<evidence type="ECO:0000256" key="2">
    <source>
        <dbReference type="ARBA" id="ARBA00004429"/>
    </source>
</evidence>
<keyword evidence="10 21" id="KW-0067">ATP-binding</keyword>
<evidence type="ECO:0000259" key="20">
    <source>
        <dbReference type="PROSITE" id="PS50894"/>
    </source>
</evidence>
<dbReference type="Proteomes" id="UP001222087">
    <property type="component" value="Chromosome"/>
</dbReference>
<dbReference type="Gene3D" id="3.30.565.10">
    <property type="entry name" value="Histidine kinase-like ATPase, C-terminal domain"/>
    <property type="match status" value="1"/>
</dbReference>
<proteinExistence type="predicted"/>
<keyword evidence="5" id="KW-0997">Cell inner membrane</keyword>
<evidence type="ECO:0000256" key="3">
    <source>
        <dbReference type="ARBA" id="ARBA00012438"/>
    </source>
</evidence>
<dbReference type="CDD" id="cd17546">
    <property type="entry name" value="REC_hyHK_CKI1_RcsC-like"/>
    <property type="match status" value="1"/>
</dbReference>
<dbReference type="InterPro" id="IPR035965">
    <property type="entry name" value="PAS-like_dom_sf"/>
</dbReference>
<sequence length="787" mass="88830">MGKKSTSIPLHQQMEAIFTLSEDSIIILDANHRIIDFNQATESLLGWKKEELIGEFFKEVCLNCVNKSPFPLTQVDAVLQGNHNDFEYILYRNNTKRYITWKFSAPDKSSLIILGKDTTDQKRLALQNVTIFDQIKKISAAVPGNFYWKNKNEEYLGCNKILLKTLGFNSMKDIVGKTDYDLWPEHADELKKNDEQVIQSKRPIFFEETVTLDGKKMYFTVIKMPLLDDEGNIIGILGNSLDITELKKTQADLKVAKEIAEQASHAKTEFLANMSHDIRTPLTGIIGMSKMLEETVQSQEEKQYASWVNDSGEQLLKFLNGVLDVISAEHMNEDDLHLEPFNLQECLEDLSQLERPAMVQKNLDFNLNIPADIPSIIITDRFKLSRILLNLLGNAIKFTEYGSIKLAVHRQTTLDNKELLAFSVSDTGKGIPKEAQKRVFERFYRVSPSYKNDHHGHGVGLHIVEKYIGLLGGKIELESEEGKGTTFFFTIPLFHSQNTSTENFSSADKNSAIQSSSSHVDLPFILLVEDNTVALKVLEGMVAKTGCAFLSATSGEEGLQLAKKERFDLVITDIGLPGISGNEMTRQIRAYEKETNTPALLIYGLTGHAVQTAEMQSLQAGMNGLFTKPMTPEAFKKMLETFRSQKENAPSFKKPTVLSANLPDSNELFALDRFSLLDIEKGITTLGNLDILKELLETMVNHAIPAEALEIKKAYAQNDWETIENLVHKMKSGALYCGAVRMQYACHYLEHYRKTGENDLLDKLYHQLIQVVDNTKMAMNTWLKETI</sequence>
<dbReference type="Pfam" id="PF00512">
    <property type="entry name" value="HisKA"/>
    <property type="match status" value="1"/>
</dbReference>
<dbReference type="InterPro" id="IPR036641">
    <property type="entry name" value="HPT_dom_sf"/>
</dbReference>
<dbReference type="PANTHER" id="PTHR43047:SF64">
    <property type="entry name" value="HISTIDINE KINASE CONTAINING CHEY-HOMOLOGOUS RECEIVER DOMAIN AND PAS DOMAIN-RELATED"/>
    <property type="match status" value="1"/>
</dbReference>
<protein>
    <recommendedName>
        <fullName evidence="3">histidine kinase</fullName>
        <ecNumber evidence="3">2.7.13.3</ecNumber>
    </recommendedName>
</protein>
<dbReference type="PROSITE" id="PS50110">
    <property type="entry name" value="RESPONSE_REGULATORY"/>
    <property type="match status" value="1"/>
</dbReference>
<evidence type="ECO:0000256" key="11">
    <source>
        <dbReference type="ARBA" id="ARBA00022989"/>
    </source>
</evidence>
<dbReference type="InterPro" id="IPR000700">
    <property type="entry name" value="PAS-assoc_C"/>
</dbReference>
<dbReference type="Gene3D" id="1.20.120.160">
    <property type="entry name" value="HPT domain"/>
    <property type="match status" value="1"/>
</dbReference>
<keyword evidence="7" id="KW-0808">Transferase</keyword>
<dbReference type="EMBL" id="CP119078">
    <property type="protein sequence ID" value="WED43929.1"/>
    <property type="molecule type" value="Genomic_DNA"/>
</dbReference>
<dbReference type="SMART" id="SM00448">
    <property type="entry name" value="REC"/>
    <property type="match status" value="1"/>
</dbReference>
<keyword evidence="10 21" id="KW-0547">Nucleotide-binding</keyword>
<keyword evidence="6 15" id="KW-0597">Phosphoprotein</keyword>
<dbReference type="InterPro" id="IPR000014">
    <property type="entry name" value="PAS"/>
</dbReference>
<evidence type="ECO:0000256" key="8">
    <source>
        <dbReference type="ARBA" id="ARBA00022692"/>
    </source>
</evidence>
<dbReference type="PANTHER" id="PTHR43047">
    <property type="entry name" value="TWO-COMPONENT HISTIDINE PROTEIN KINASE"/>
    <property type="match status" value="1"/>
</dbReference>
<evidence type="ECO:0000259" key="17">
    <source>
        <dbReference type="PROSITE" id="PS50110"/>
    </source>
</evidence>